<sequence length="261" mass="29673">MRRPPQARIRSLGARIRHPLWWLPDPALEQDEAYRRVWQNLRQVTEVRDGRHDGPEWRSHEGRFALCCVRVPTEKLSHELAGLRSALAAFPFVRLHPDAFLHIPIQELGFVTGSPEQRDELTPARLQEFIGMAEHPIVDFPRFEIALGGVNSFIDAAFLDVHDGGWLSRIHRRLLDFVVIPPDSHFPFLPHVTIAHYTKAAPVGNLPAILADWRDRTFGSFEATHVEIVLLDTSVPYPELETVHAFELGARSRSMLTVTGT</sequence>
<dbReference type="Pfam" id="PF13563">
    <property type="entry name" value="2_5_RNA_ligase2"/>
    <property type="match status" value="1"/>
</dbReference>
<protein>
    <recommendedName>
        <fullName evidence="2">2'-5' RNA ligase family protein</fullName>
    </recommendedName>
</protein>
<gene>
    <name evidence="1" type="ORF">AVDCRST_MAG87-2410</name>
</gene>
<dbReference type="Gene3D" id="3.90.1140.10">
    <property type="entry name" value="Cyclic phosphodiesterase"/>
    <property type="match status" value="1"/>
</dbReference>
<evidence type="ECO:0008006" key="2">
    <source>
        <dbReference type="Google" id="ProtNLM"/>
    </source>
</evidence>
<dbReference type="EMBL" id="CADCWJ010000530">
    <property type="protein sequence ID" value="CAA9570972.1"/>
    <property type="molecule type" value="Genomic_DNA"/>
</dbReference>
<dbReference type="AlphaFoldDB" id="A0A6J4V9Q0"/>
<dbReference type="SUPFAM" id="SSF55144">
    <property type="entry name" value="LigT-like"/>
    <property type="match status" value="1"/>
</dbReference>
<name>A0A6J4V9Q0_9BACT</name>
<organism evidence="1">
    <name type="scientific">uncultured Thermomicrobiales bacterium</name>
    <dbReference type="NCBI Taxonomy" id="1645740"/>
    <lineage>
        <taxon>Bacteria</taxon>
        <taxon>Pseudomonadati</taxon>
        <taxon>Thermomicrobiota</taxon>
        <taxon>Thermomicrobia</taxon>
        <taxon>Thermomicrobiales</taxon>
        <taxon>environmental samples</taxon>
    </lineage>
</organism>
<proteinExistence type="predicted"/>
<evidence type="ECO:0000313" key="1">
    <source>
        <dbReference type="EMBL" id="CAA9570972.1"/>
    </source>
</evidence>
<dbReference type="InterPro" id="IPR009097">
    <property type="entry name" value="Cyclic_Pdiesterase"/>
</dbReference>
<accession>A0A6J4V9Q0</accession>
<reference evidence="1" key="1">
    <citation type="submission" date="2020-02" db="EMBL/GenBank/DDBJ databases">
        <authorList>
            <person name="Meier V. D."/>
        </authorList>
    </citation>
    <scope>NUCLEOTIDE SEQUENCE</scope>
    <source>
        <strain evidence="1">AVDCRST_MAG87</strain>
    </source>
</reference>